<dbReference type="GO" id="GO:0043565">
    <property type="term" value="F:sequence-specific DNA binding"/>
    <property type="evidence" value="ECO:0007669"/>
    <property type="project" value="InterPro"/>
</dbReference>
<dbReference type="SMART" id="SM00448">
    <property type="entry name" value="REC"/>
    <property type="match status" value="1"/>
</dbReference>
<evidence type="ECO:0000256" key="4">
    <source>
        <dbReference type="ARBA" id="ARBA00023012"/>
    </source>
</evidence>
<dbReference type="PANTHER" id="PTHR42713:SF3">
    <property type="entry name" value="TRANSCRIPTIONAL REGULATORY PROTEIN HPTR"/>
    <property type="match status" value="1"/>
</dbReference>
<evidence type="ECO:0000313" key="11">
    <source>
        <dbReference type="EMBL" id="TBL73244.1"/>
    </source>
</evidence>
<accession>A0A4Q9DIP7</accession>
<evidence type="ECO:0000256" key="7">
    <source>
        <dbReference type="ARBA" id="ARBA00023163"/>
    </source>
</evidence>
<feature type="domain" description="Response regulatory" evidence="10">
    <location>
        <begin position="2"/>
        <end position="119"/>
    </location>
</feature>
<dbReference type="OrthoDB" id="342399at2"/>
<reference evidence="11 12" key="1">
    <citation type="submission" date="2019-02" db="EMBL/GenBank/DDBJ databases">
        <title>Paenibacillus sp. nov., isolated from surface-sterilized tissue of Thalictrum simplex L.</title>
        <authorList>
            <person name="Tuo L."/>
        </authorList>
    </citation>
    <scope>NUCLEOTIDE SEQUENCE [LARGE SCALE GENOMIC DNA]</scope>
    <source>
        <strain evidence="11 12">N2SHLJ1</strain>
    </source>
</reference>
<dbReference type="Pfam" id="PF12833">
    <property type="entry name" value="HTH_18"/>
    <property type="match status" value="1"/>
</dbReference>
<keyword evidence="5" id="KW-0805">Transcription regulation</keyword>
<dbReference type="AlphaFoldDB" id="A0A4Q9DIP7"/>
<proteinExistence type="predicted"/>
<feature type="modified residue" description="4-aspartylphosphate" evidence="8">
    <location>
        <position position="54"/>
    </location>
</feature>
<protein>
    <submittedName>
        <fullName evidence="11">Response regulator</fullName>
    </submittedName>
</protein>
<dbReference type="InterPro" id="IPR051552">
    <property type="entry name" value="HptR"/>
</dbReference>
<keyword evidence="6" id="KW-0238">DNA-binding</keyword>
<dbReference type="GO" id="GO:0003700">
    <property type="term" value="F:DNA-binding transcription factor activity"/>
    <property type="evidence" value="ECO:0007669"/>
    <property type="project" value="InterPro"/>
</dbReference>
<evidence type="ECO:0000313" key="12">
    <source>
        <dbReference type="Proteomes" id="UP000293142"/>
    </source>
</evidence>
<dbReference type="Pfam" id="PF00072">
    <property type="entry name" value="Response_reg"/>
    <property type="match status" value="1"/>
</dbReference>
<keyword evidence="7" id="KW-0804">Transcription</keyword>
<evidence type="ECO:0000256" key="3">
    <source>
        <dbReference type="ARBA" id="ARBA00022553"/>
    </source>
</evidence>
<dbReference type="InterPro" id="IPR018060">
    <property type="entry name" value="HTH_AraC"/>
</dbReference>
<dbReference type="SUPFAM" id="SSF46689">
    <property type="entry name" value="Homeodomain-like"/>
    <property type="match status" value="2"/>
</dbReference>
<dbReference type="Proteomes" id="UP000293142">
    <property type="component" value="Unassembled WGS sequence"/>
</dbReference>
<dbReference type="PANTHER" id="PTHR42713">
    <property type="entry name" value="HISTIDINE KINASE-RELATED"/>
    <property type="match status" value="1"/>
</dbReference>
<evidence type="ECO:0000259" key="10">
    <source>
        <dbReference type="PROSITE" id="PS50110"/>
    </source>
</evidence>
<dbReference type="InterPro" id="IPR020449">
    <property type="entry name" value="Tscrpt_reg_AraC-type_HTH"/>
</dbReference>
<dbReference type="InterPro" id="IPR009057">
    <property type="entry name" value="Homeodomain-like_sf"/>
</dbReference>
<evidence type="ECO:0000256" key="8">
    <source>
        <dbReference type="PROSITE-ProRule" id="PRU00169"/>
    </source>
</evidence>
<name>A0A4Q9DIP7_9BACL</name>
<dbReference type="PRINTS" id="PR00032">
    <property type="entry name" value="HTHARAC"/>
</dbReference>
<evidence type="ECO:0000256" key="5">
    <source>
        <dbReference type="ARBA" id="ARBA00023015"/>
    </source>
</evidence>
<comment type="caution">
    <text evidence="11">The sequence shown here is derived from an EMBL/GenBank/DDBJ whole genome shotgun (WGS) entry which is preliminary data.</text>
</comment>
<dbReference type="InterPro" id="IPR011006">
    <property type="entry name" value="CheY-like_superfamily"/>
</dbReference>
<evidence type="ECO:0000256" key="2">
    <source>
        <dbReference type="ARBA" id="ARBA00022490"/>
    </source>
</evidence>
<evidence type="ECO:0000256" key="6">
    <source>
        <dbReference type="ARBA" id="ARBA00023125"/>
    </source>
</evidence>
<dbReference type="GO" id="GO:0000160">
    <property type="term" value="P:phosphorelay signal transduction system"/>
    <property type="evidence" value="ECO:0007669"/>
    <property type="project" value="UniProtKB-KW"/>
</dbReference>
<dbReference type="PROSITE" id="PS50110">
    <property type="entry name" value="RESPONSE_REGULATORY"/>
    <property type="match status" value="1"/>
</dbReference>
<keyword evidence="4" id="KW-0902">Two-component regulatory system</keyword>
<comment type="subcellular location">
    <subcellularLocation>
        <location evidence="1">Cytoplasm</location>
    </subcellularLocation>
</comment>
<dbReference type="GO" id="GO:0005737">
    <property type="term" value="C:cytoplasm"/>
    <property type="evidence" value="ECO:0007669"/>
    <property type="project" value="UniProtKB-SubCell"/>
</dbReference>
<keyword evidence="2" id="KW-0963">Cytoplasm</keyword>
<dbReference type="RefSeq" id="WP_131016477.1">
    <property type="nucleotide sequence ID" value="NZ_SIRE01000021.1"/>
</dbReference>
<dbReference type="Gene3D" id="1.10.10.60">
    <property type="entry name" value="Homeodomain-like"/>
    <property type="match status" value="2"/>
</dbReference>
<keyword evidence="3 8" id="KW-0597">Phosphoprotein</keyword>
<feature type="domain" description="HTH araC/xylS-type" evidence="9">
    <location>
        <begin position="440"/>
        <end position="538"/>
    </location>
</feature>
<dbReference type="EMBL" id="SIRE01000021">
    <property type="protein sequence ID" value="TBL73244.1"/>
    <property type="molecule type" value="Genomic_DNA"/>
</dbReference>
<dbReference type="SMART" id="SM00342">
    <property type="entry name" value="HTH_ARAC"/>
    <property type="match status" value="1"/>
</dbReference>
<dbReference type="CDD" id="cd17536">
    <property type="entry name" value="REC_YesN-like"/>
    <property type="match status" value="1"/>
</dbReference>
<dbReference type="Gene3D" id="3.40.50.2300">
    <property type="match status" value="1"/>
</dbReference>
<dbReference type="SUPFAM" id="SSF52172">
    <property type="entry name" value="CheY-like"/>
    <property type="match status" value="1"/>
</dbReference>
<sequence length="547" mass="61928">MRILIVDDEHHIMDGLVQLVDWRRLGVTDVDTAVNGLQALERYETCKPDLIVTDITMPLMDGLTFLERVRQTDPDTPAIILSGYDEFEYAKKALHLRVLYYVMKPIVLSEIEQMLYEVIQKMCREAKQKQYDEQFSRMVQNQLPVLREQFLYKIVSAGLKNSDISEEQLTFYELPQEISGGALLLTLGLYRTTERHNESERDWQLFKFSALNIVQESIASESGAEAAYPLQYMEDRLPILICGSGAEAARECARRLAGLLLDRIGRFLAVEANAGIGQWYGEPDKYCLSLKESADMLRLAEHEGYQLVLSAGEDHRTSWEAAEQQSELLNLLTEALARGDESAALQLWADIEHRLERSRSGLGHIQTAAIAMISHVVLGLSKLGTQLPEGDALQPLRVFQDIQAARANEEVLRIVKEYVRTKWLNPLGGESHAGAGDYTAVVKRKVEACYHQPLSFADIAGELHLSRNYLGYVFKRETGVSFIQYLTQYRIERSKDLLRTKRYMISEVAEKVGFADAAYFSRVFRGAVGMSPLEYVSELPSHPASTF</sequence>
<dbReference type="InterPro" id="IPR001789">
    <property type="entry name" value="Sig_transdc_resp-reg_receiver"/>
</dbReference>
<gene>
    <name evidence="11" type="ORF">EYB31_26545</name>
</gene>
<evidence type="ECO:0000256" key="1">
    <source>
        <dbReference type="ARBA" id="ARBA00004496"/>
    </source>
</evidence>
<dbReference type="PROSITE" id="PS01124">
    <property type="entry name" value="HTH_ARAC_FAMILY_2"/>
    <property type="match status" value="1"/>
</dbReference>
<evidence type="ECO:0000259" key="9">
    <source>
        <dbReference type="PROSITE" id="PS01124"/>
    </source>
</evidence>
<organism evidence="11 12">
    <name type="scientific">Paenibacillus thalictri</name>
    <dbReference type="NCBI Taxonomy" id="2527873"/>
    <lineage>
        <taxon>Bacteria</taxon>
        <taxon>Bacillati</taxon>
        <taxon>Bacillota</taxon>
        <taxon>Bacilli</taxon>
        <taxon>Bacillales</taxon>
        <taxon>Paenibacillaceae</taxon>
        <taxon>Paenibacillus</taxon>
    </lineage>
</organism>
<keyword evidence="12" id="KW-1185">Reference proteome</keyword>